<organism evidence="1 2">
    <name type="scientific">Caenorhabditis japonica</name>
    <dbReference type="NCBI Taxonomy" id="281687"/>
    <lineage>
        <taxon>Eukaryota</taxon>
        <taxon>Metazoa</taxon>
        <taxon>Ecdysozoa</taxon>
        <taxon>Nematoda</taxon>
        <taxon>Chromadorea</taxon>
        <taxon>Rhabditida</taxon>
        <taxon>Rhabditina</taxon>
        <taxon>Rhabditomorpha</taxon>
        <taxon>Rhabditoidea</taxon>
        <taxon>Rhabditidae</taxon>
        <taxon>Peloderinae</taxon>
        <taxon>Caenorhabditis</taxon>
    </lineage>
</organism>
<dbReference type="AlphaFoldDB" id="A0A8R1DQI5"/>
<protein>
    <submittedName>
        <fullName evidence="1">Uncharacterized protein</fullName>
    </submittedName>
</protein>
<dbReference type="SUPFAM" id="SSF50978">
    <property type="entry name" value="WD40 repeat-like"/>
    <property type="match status" value="1"/>
</dbReference>
<dbReference type="Proteomes" id="UP000005237">
    <property type="component" value="Unassembled WGS sequence"/>
</dbReference>
<sequence>EYSPTSYKSCLSLQRNQLLTSTSDGKVKLYDANNFNVLQTYAVGTFTRQVILDHGAHLVMARSLKRNFKFSVHNPGIRSELWCASHELAAEPAKFDYSTCSKTLAIGNGDSSILFCLPGAV</sequence>
<keyword evidence="2" id="KW-1185">Reference proteome</keyword>
<reference evidence="2" key="1">
    <citation type="submission" date="2010-08" db="EMBL/GenBank/DDBJ databases">
        <authorList>
            <consortium name="Caenorhabditis japonica Sequencing Consortium"/>
            <person name="Wilson R.K."/>
        </authorList>
    </citation>
    <scope>NUCLEOTIDE SEQUENCE [LARGE SCALE GENOMIC DNA]</scope>
    <source>
        <strain evidence="2">DF5081</strain>
    </source>
</reference>
<dbReference type="EnsemblMetazoa" id="CJA08717.1">
    <property type="protein sequence ID" value="CJA08717.1"/>
    <property type="gene ID" value="WBGene00127921"/>
</dbReference>
<reference evidence="1" key="2">
    <citation type="submission" date="2022-06" db="UniProtKB">
        <authorList>
            <consortium name="EnsemblMetazoa"/>
        </authorList>
    </citation>
    <scope>IDENTIFICATION</scope>
    <source>
        <strain evidence="1">DF5081</strain>
    </source>
</reference>
<dbReference type="InterPro" id="IPR036322">
    <property type="entry name" value="WD40_repeat_dom_sf"/>
</dbReference>
<name>A0A8R1DQI5_CAEJA</name>
<proteinExistence type="predicted"/>
<evidence type="ECO:0000313" key="1">
    <source>
        <dbReference type="EnsemblMetazoa" id="CJA08717.1"/>
    </source>
</evidence>
<evidence type="ECO:0000313" key="2">
    <source>
        <dbReference type="Proteomes" id="UP000005237"/>
    </source>
</evidence>
<accession>A0A8R1DQI5</accession>